<dbReference type="InterPro" id="IPR050373">
    <property type="entry name" value="Fibrinogen_C-term_domain"/>
</dbReference>
<accession>A0A8B6F1P9</accession>
<dbReference type="Gene3D" id="3.90.215.10">
    <property type="entry name" value="Gamma Fibrinogen, chain A, domain 1"/>
    <property type="match status" value="1"/>
</dbReference>
<dbReference type="Proteomes" id="UP000596742">
    <property type="component" value="Unassembled WGS sequence"/>
</dbReference>
<dbReference type="InterPro" id="IPR002181">
    <property type="entry name" value="Fibrinogen_a/b/g_C_dom"/>
</dbReference>
<feature type="chain" id="PRO_5032717762" description="Fibrinogen C-terminal domain-containing protein" evidence="1">
    <location>
        <begin position="20"/>
        <end position="233"/>
    </location>
</feature>
<reference evidence="3" key="1">
    <citation type="submission" date="2018-11" db="EMBL/GenBank/DDBJ databases">
        <authorList>
            <person name="Alioto T."/>
            <person name="Alioto T."/>
        </authorList>
    </citation>
    <scope>NUCLEOTIDE SEQUENCE</scope>
</reference>
<dbReference type="InterPro" id="IPR036056">
    <property type="entry name" value="Fibrinogen-like_C"/>
</dbReference>
<protein>
    <recommendedName>
        <fullName evidence="2">Fibrinogen C-terminal domain-containing protein</fullName>
    </recommendedName>
</protein>
<dbReference type="GO" id="GO:0005615">
    <property type="term" value="C:extracellular space"/>
    <property type="evidence" value="ECO:0007669"/>
    <property type="project" value="TreeGrafter"/>
</dbReference>
<sequence length="233" mass="26271">MYHILPVLLFTIEINISNCGRICLSCSGVESVGECSDVEICADDEVCFTQKYQTPTKQHLFDYGCSYHQFCVSGNSGSVFGKRLTGHHILCHNCCNNTNVCNIRSLCGSDTCSSHETKESKLPRECDDLSNATTGINTIYSDGINPVQVYCIVANSEKWTRRFNGFENFDRNWEEYRTGFGSVSGEYWLAYRLSSYSKYGFSTRDQDNDEYSGSCFLTYLYGAWLYGNCGSLN</sequence>
<dbReference type="Pfam" id="PF00147">
    <property type="entry name" value="Fibrinogen_C"/>
    <property type="match status" value="1"/>
</dbReference>
<dbReference type="EMBL" id="UYJE01006122">
    <property type="protein sequence ID" value="VDI43241.1"/>
    <property type="molecule type" value="Genomic_DNA"/>
</dbReference>
<evidence type="ECO:0000313" key="4">
    <source>
        <dbReference type="Proteomes" id="UP000596742"/>
    </source>
</evidence>
<evidence type="ECO:0000313" key="3">
    <source>
        <dbReference type="EMBL" id="VDI43241.1"/>
    </source>
</evidence>
<proteinExistence type="predicted"/>
<evidence type="ECO:0000259" key="2">
    <source>
        <dbReference type="PROSITE" id="PS51406"/>
    </source>
</evidence>
<evidence type="ECO:0000256" key="1">
    <source>
        <dbReference type="SAM" id="SignalP"/>
    </source>
</evidence>
<feature type="domain" description="Fibrinogen C-terminal" evidence="2">
    <location>
        <begin position="117"/>
        <end position="189"/>
    </location>
</feature>
<keyword evidence="4" id="KW-1185">Reference proteome</keyword>
<gene>
    <name evidence="3" type="ORF">MGAL_10B021623</name>
</gene>
<comment type="caution">
    <text evidence="3">The sequence shown here is derived from an EMBL/GenBank/DDBJ whole genome shotgun (WGS) entry which is preliminary data.</text>
</comment>
<dbReference type="PANTHER" id="PTHR19143">
    <property type="entry name" value="FIBRINOGEN/TENASCIN/ANGIOPOEITIN"/>
    <property type="match status" value="1"/>
</dbReference>
<dbReference type="InterPro" id="IPR014716">
    <property type="entry name" value="Fibrinogen_a/b/g_C_1"/>
</dbReference>
<dbReference type="SUPFAM" id="SSF56496">
    <property type="entry name" value="Fibrinogen C-terminal domain-like"/>
    <property type="match status" value="1"/>
</dbReference>
<feature type="signal peptide" evidence="1">
    <location>
        <begin position="1"/>
        <end position="19"/>
    </location>
</feature>
<dbReference type="PROSITE" id="PS51406">
    <property type="entry name" value="FIBRINOGEN_C_2"/>
    <property type="match status" value="1"/>
</dbReference>
<organism evidence="3 4">
    <name type="scientific">Mytilus galloprovincialis</name>
    <name type="common">Mediterranean mussel</name>
    <dbReference type="NCBI Taxonomy" id="29158"/>
    <lineage>
        <taxon>Eukaryota</taxon>
        <taxon>Metazoa</taxon>
        <taxon>Spiralia</taxon>
        <taxon>Lophotrochozoa</taxon>
        <taxon>Mollusca</taxon>
        <taxon>Bivalvia</taxon>
        <taxon>Autobranchia</taxon>
        <taxon>Pteriomorphia</taxon>
        <taxon>Mytilida</taxon>
        <taxon>Mytiloidea</taxon>
        <taxon>Mytilidae</taxon>
        <taxon>Mytilinae</taxon>
        <taxon>Mytilus</taxon>
    </lineage>
</organism>
<dbReference type="SMART" id="SM00186">
    <property type="entry name" value="FBG"/>
    <property type="match status" value="1"/>
</dbReference>
<name>A0A8B6F1P9_MYTGA</name>
<dbReference type="Gene3D" id="4.10.530.10">
    <property type="entry name" value="Gamma-fibrinogen Carboxyl Terminal Fragment, domain 2"/>
    <property type="match status" value="1"/>
</dbReference>
<dbReference type="AlphaFoldDB" id="A0A8B6F1P9"/>
<keyword evidence="1" id="KW-0732">Signal</keyword>